<protein>
    <submittedName>
        <fullName evidence="2">Uncharacterized protein</fullName>
    </submittedName>
</protein>
<evidence type="ECO:0000313" key="3">
    <source>
        <dbReference type="Proteomes" id="UP001559025"/>
    </source>
</evidence>
<keyword evidence="1" id="KW-0472">Membrane</keyword>
<evidence type="ECO:0000256" key="1">
    <source>
        <dbReference type="SAM" id="Phobius"/>
    </source>
</evidence>
<dbReference type="RefSeq" id="WP_368804698.1">
    <property type="nucleotide sequence ID" value="NZ_JAZHFV010000007.1"/>
</dbReference>
<reference evidence="2 3" key="1">
    <citation type="submission" date="2024-01" db="EMBL/GenBank/DDBJ databases">
        <title>New evidence supports the origin of RcGTA from prophage.</title>
        <authorList>
            <person name="Xu Y."/>
            <person name="Liu B."/>
            <person name="Chen F."/>
        </authorList>
    </citation>
    <scope>NUCLEOTIDE SEQUENCE [LARGE SCALE GENOMIC DNA]</scope>
    <source>
        <strain evidence="2 3">CBW1107-2</strain>
    </source>
</reference>
<comment type="caution">
    <text evidence="2">The sequence shown here is derived from an EMBL/GenBank/DDBJ whole genome shotgun (WGS) entry which is preliminary data.</text>
</comment>
<proteinExistence type="predicted"/>
<feature type="transmembrane region" description="Helical" evidence="1">
    <location>
        <begin position="25"/>
        <end position="46"/>
    </location>
</feature>
<keyword evidence="1" id="KW-1133">Transmembrane helix</keyword>
<sequence>MPHSLEQLSTDETRALTRSRSRKNLAVMALLTAFVLGVFAFSLIHIQAEMRPVQQDVRSQ</sequence>
<keyword evidence="3" id="KW-1185">Reference proteome</keyword>
<name>A0ABV3WYZ3_9HYPH</name>
<accession>A0ABV3WYZ3</accession>
<gene>
    <name evidence="2" type="ORF">V1479_21555</name>
</gene>
<dbReference type="EMBL" id="JAZHFV010000007">
    <property type="protein sequence ID" value="MEX4009908.1"/>
    <property type="molecule type" value="Genomic_DNA"/>
</dbReference>
<organism evidence="2 3">
    <name type="scientific">Neoaquamicrobium sediminum</name>
    <dbReference type="NCBI Taxonomy" id="1849104"/>
    <lineage>
        <taxon>Bacteria</taxon>
        <taxon>Pseudomonadati</taxon>
        <taxon>Pseudomonadota</taxon>
        <taxon>Alphaproteobacteria</taxon>
        <taxon>Hyphomicrobiales</taxon>
        <taxon>Phyllobacteriaceae</taxon>
        <taxon>Neoaquamicrobium</taxon>
    </lineage>
</organism>
<keyword evidence="1" id="KW-0812">Transmembrane</keyword>
<evidence type="ECO:0000313" key="2">
    <source>
        <dbReference type="EMBL" id="MEX4009908.1"/>
    </source>
</evidence>
<dbReference type="Proteomes" id="UP001559025">
    <property type="component" value="Unassembled WGS sequence"/>
</dbReference>